<dbReference type="GeneID" id="85316360"/>
<dbReference type="AlphaFoldDB" id="A0AAJ0C177"/>
<dbReference type="RefSeq" id="XP_060283047.1">
    <property type="nucleotide sequence ID" value="XM_060433173.1"/>
</dbReference>
<gene>
    <name evidence="2" type="ORF">QBC33DRAFT_90708</name>
</gene>
<evidence type="ECO:0000256" key="1">
    <source>
        <dbReference type="SAM" id="SignalP"/>
    </source>
</evidence>
<name>A0AAJ0C177_9PEZI</name>
<reference evidence="2" key="1">
    <citation type="submission" date="2023-06" db="EMBL/GenBank/DDBJ databases">
        <title>Genome-scale phylogeny and comparative genomics of the fungal order Sordariales.</title>
        <authorList>
            <consortium name="Lawrence Berkeley National Laboratory"/>
            <person name="Hensen N."/>
            <person name="Bonometti L."/>
            <person name="Westerberg I."/>
            <person name="Brannstrom I.O."/>
            <person name="Guillou S."/>
            <person name="Cros-Aarteil S."/>
            <person name="Calhoun S."/>
            <person name="Haridas S."/>
            <person name="Kuo A."/>
            <person name="Mondo S."/>
            <person name="Pangilinan J."/>
            <person name="Riley R."/>
            <person name="Labutti K."/>
            <person name="Andreopoulos B."/>
            <person name="Lipzen A."/>
            <person name="Chen C."/>
            <person name="Yanf M."/>
            <person name="Daum C."/>
            <person name="Ng V."/>
            <person name="Clum A."/>
            <person name="Steindorff A."/>
            <person name="Ohm R."/>
            <person name="Martin F."/>
            <person name="Silar P."/>
            <person name="Natvig D."/>
            <person name="Lalanne C."/>
            <person name="Gautier V."/>
            <person name="Ament-Velasquez S.L."/>
            <person name="Kruys A."/>
            <person name="Hutchinson M.I."/>
            <person name="Powell A.J."/>
            <person name="Barry K."/>
            <person name="Miller A.N."/>
            <person name="Grigoriev I.V."/>
            <person name="Debuchy R."/>
            <person name="Gladieux P."/>
            <person name="Thoren M.H."/>
            <person name="Johannesson H."/>
        </authorList>
    </citation>
    <scope>NUCLEOTIDE SEQUENCE</scope>
    <source>
        <strain evidence="2">8032-3</strain>
    </source>
</reference>
<evidence type="ECO:0000313" key="2">
    <source>
        <dbReference type="EMBL" id="KAK1766834.1"/>
    </source>
</evidence>
<dbReference type="Proteomes" id="UP001244011">
    <property type="component" value="Unassembled WGS sequence"/>
</dbReference>
<evidence type="ECO:0000313" key="3">
    <source>
        <dbReference type="Proteomes" id="UP001244011"/>
    </source>
</evidence>
<accession>A0AAJ0C177</accession>
<sequence length="157" mass="17164">MKAISVLVSALATVAIAAPTKEVEERANRFDFSRVNNLNRFNSLDIQYLASLNSLDLNLLAQLTQVNNFNVNGFQNLFQGNTFDLNTILQLQQLQTLLSLGQVGVLNSFDLSGLNLGTLNLGLVNNIGGFDFSQLIDQSLLPQIQTVAQQLVTVILV</sequence>
<keyword evidence="3" id="KW-1185">Reference proteome</keyword>
<protein>
    <submittedName>
        <fullName evidence="2">Uncharacterized protein</fullName>
    </submittedName>
</protein>
<feature type="chain" id="PRO_5042489928" evidence="1">
    <location>
        <begin position="18"/>
        <end position="157"/>
    </location>
</feature>
<feature type="signal peptide" evidence="1">
    <location>
        <begin position="1"/>
        <end position="17"/>
    </location>
</feature>
<comment type="caution">
    <text evidence="2">The sequence shown here is derived from an EMBL/GenBank/DDBJ whole genome shotgun (WGS) entry which is preliminary data.</text>
</comment>
<keyword evidence="1" id="KW-0732">Signal</keyword>
<proteinExistence type="predicted"/>
<organism evidence="2 3">
    <name type="scientific">Phialemonium atrogriseum</name>
    <dbReference type="NCBI Taxonomy" id="1093897"/>
    <lineage>
        <taxon>Eukaryota</taxon>
        <taxon>Fungi</taxon>
        <taxon>Dikarya</taxon>
        <taxon>Ascomycota</taxon>
        <taxon>Pezizomycotina</taxon>
        <taxon>Sordariomycetes</taxon>
        <taxon>Sordariomycetidae</taxon>
        <taxon>Cephalothecales</taxon>
        <taxon>Cephalothecaceae</taxon>
        <taxon>Phialemonium</taxon>
    </lineage>
</organism>
<dbReference type="EMBL" id="MU839010">
    <property type="protein sequence ID" value="KAK1766834.1"/>
    <property type="molecule type" value="Genomic_DNA"/>
</dbReference>